<dbReference type="STRING" id="45070.Lnau_0825"/>
<dbReference type="OrthoDB" id="6255775at2"/>
<evidence type="ECO:0000313" key="2">
    <source>
        <dbReference type="EMBL" id="KTD35841.1"/>
    </source>
</evidence>
<name>A0A0W0WU25_9GAMM</name>
<keyword evidence="3" id="KW-1185">Reference proteome</keyword>
<sequence>MKEEIAKLNNAYEICINLCESLSKYQIPETINHCDFHENNMVFQQENGQISIIDWGETVVAHPFFSLNGCLWNLRYFHQIKPSDPSYKNLQQQCISPWLNLYEENDLLEALKIADQLNGIFAGLSYKRIYEATMEQSRTVQQEHPGSIAGCLRSFLELNYKKHR</sequence>
<dbReference type="InterPro" id="IPR011009">
    <property type="entry name" value="Kinase-like_dom_sf"/>
</dbReference>
<feature type="domain" description="Aminoglycoside phosphotransferase" evidence="1">
    <location>
        <begin position="27"/>
        <end position="74"/>
    </location>
</feature>
<comment type="caution">
    <text evidence="2">The sequence shown here is derived from an EMBL/GenBank/DDBJ whole genome shotgun (WGS) entry which is preliminary data.</text>
</comment>
<organism evidence="2 3">
    <name type="scientific">Legionella nautarum</name>
    <dbReference type="NCBI Taxonomy" id="45070"/>
    <lineage>
        <taxon>Bacteria</taxon>
        <taxon>Pseudomonadati</taxon>
        <taxon>Pseudomonadota</taxon>
        <taxon>Gammaproteobacteria</taxon>
        <taxon>Legionellales</taxon>
        <taxon>Legionellaceae</taxon>
        <taxon>Legionella</taxon>
    </lineage>
</organism>
<proteinExistence type="predicted"/>
<accession>A0A0W0WU25</accession>
<dbReference type="SUPFAM" id="SSF56112">
    <property type="entry name" value="Protein kinase-like (PK-like)"/>
    <property type="match status" value="1"/>
</dbReference>
<dbReference type="EMBL" id="LNYO01000013">
    <property type="protein sequence ID" value="KTD35841.1"/>
    <property type="molecule type" value="Genomic_DNA"/>
</dbReference>
<dbReference type="AlphaFoldDB" id="A0A0W0WU25"/>
<dbReference type="GO" id="GO:0016740">
    <property type="term" value="F:transferase activity"/>
    <property type="evidence" value="ECO:0007669"/>
    <property type="project" value="UniProtKB-KW"/>
</dbReference>
<protein>
    <submittedName>
        <fullName evidence="2">Phosphotransferase enzyme family protein</fullName>
    </submittedName>
</protein>
<evidence type="ECO:0000259" key="1">
    <source>
        <dbReference type="Pfam" id="PF01636"/>
    </source>
</evidence>
<dbReference type="Gene3D" id="3.90.1200.10">
    <property type="match status" value="1"/>
</dbReference>
<gene>
    <name evidence="2" type="ORF">Lnau_0825</name>
</gene>
<dbReference type="RefSeq" id="WP_083503772.1">
    <property type="nucleotide sequence ID" value="NZ_CAAAIF010000001.1"/>
</dbReference>
<dbReference type="Pfam" id="PF01636">
    <property type="entry name" value="APH"/>
    <property type="match status" value="1"/>
</dbReference>
<evidence type="ECO:0000313" key="3">
    <source>
        <dbReference type="Proteomes" id="UP000054725"/>
    </source>
</evidence>
<keyword evidence="2" id="KW-0808">Transferase</keyword>
<dbReference type="PATRIC" id="fig|45070.6.peg.876"/>
<reference evidence="2 3" key="1">
    <citation type="submission" date="2015-11" db="EMBL/GenBank/DDBJ databases">
        <title>Genomic analysis of 38 Legionella species identifies large and diverse effector repertoires.</title>
        <authorList>
            <person name="Burstein D."/>
            <person name="Amaro F."/>
            <person name="Zusman T."/>
            <person name="Lifshitz Z."/>
            <person name="Cohen O."/>
            <person name="Gilbert J.A."/>
            <person name="Pupko T."/>
            <person name="Shuman H.A."/>
            <person name="Segal G."/>
        </authorList>
    </citation>
    <scope>NUCLEOTIDE SEQUENCE [LARGE SCALE GENOMIC DNA]</scope>
    <source>
        <strain evidence="2 3">ATCC 49506</strain>
    </source>
</reference>
<dbReference type="InterPro" id="IPR002575">
    <property type="entry name" value="Aminoglycoside_PTrfase"/>
</dbReference>
<dbReference type="Proteomes" id="UP000054725">
    <property type="component" value="Unassembled WGS sequence"/>
</dbReference>